<evidence type="ECO:0000313" key="1">
    <source>
        <dbReference type="EMBL" id="KAF2490658.1"/>
    </source>
</evidence>
<dbReference type="PANTHER" id="PTHR31014:SF0">
    <property type="entry name" value="MITOCHONDRIAL TRANSLATION SYSTEM COMPONENT PET127-RELATED"/>
    <property type="match status" value="1"/>
</dbReference>
<dbReference type="GO" id="GO:0005740">
    <property type="term" value="C:mitochondrial envelope"/>
    <property type="evidence" value="ECO:0007669"/>
    <property type="project" value="TreeGrafter"/>
</dbReference>
<sequence length="617" mass="70656">MSADELHFTPVDVEVPPVPTLAHGLDRVLFNPGVYHLQDPRSRVYNFDPYLEKIMPATEFDFDSLEKYMTSSKDQGLINMAKTLDAKFTGSTSSMSGVLTHFHYLLSQWRKLNLSMLSKEFPELTDKFSKIQRSPTAIFLRWKDGTYAIDADKEFDTPNIMSWLGQSMEKLLTNSPDKFERYRRSNPEETPADDDGKCFHYTQQGKVLMRSQLDAKDPRLPGTGIFDLKTRAVVSVRMEASEFQHRSGYQIRNLRGEWESFEREYFDMIRATMLKYSLQVRMGRMDGIFIAFHNVERIFGFQYVSKAEMDLALHGQEEACLGDQEFKLSVELLSEILEKATKKFPKQSIRLHFETRDVQVPFMYVFAEPVSEEQVEAIQNKNQKIIKEFEKSVVGIAEVEDEEAPVTQPVEDVEAEEDPITDDIAETEEKVDPLANAASIVESLDASLPEPAEDTVLGLTLTVRNKVNGNYVSRPTNLSPAEEWAIEYSLSEIPAENGRAVRLLQSLKARRQKALIREAVDENANNYYSKILQDFSNKGRAWRTKMDERDAEQEKLVYTPLGMDKENVVAQMGPWLRNDEGKQDSTVPEEPEVKVENPEEYMEWLYSNMGNVKNGGA</sequence>
<proteinExistence type="predicted"/>
<evidence type="ECO:0000313" key="2">
    <source>
        <dbReference type="Proteomes" id="UP000799750"/>
    </source>
</evidence>
<reference evidence="1" key="1">
    <citation type="journal article" date="2020" name="Stud. Mycol.">
        <title>101 Dothideomycetes genomes: a test case for predicting lifestyles and emergence of pathogens.</title>
        <authorList>
            <person name="Haridas S."/>
            <person name="Albert R."/>
            <person name="Binder M."/>
            <person name="Bloem J."/>
            <person name="Labutti K."/>
            <person name="Salamov A."/>
            <person name="Andreopoulos B."/>
            <person name="Baker S."/>
            <person name="Barry K."/>
            <person name="Bills G."/>
            <person name="Bluhm B."/>
            <person name="Cannon C."/>
            <person name="Castanera R."/>
            <person name="Culley D."/>
            <person name="Daum C."/>
            <person name="Ezra D."/>
            <person name="Gonzalez J."/>
            <person name="Henrissat B."/>
            <person name="Kuo A."/>
            <person name="Liang C."/>
            <person name="Lipzen A."/>
            <person name="Lutzoni F."/>
            <person name="Magnuson J."/>
            <person name="Mondo S."/>
            <person name="Nolan M."/>
            <person name="Ohm R."/>
            <person name="Pangilinan J."/>
            <person name="Park H.-J."/>
            <person name="Ramirez L."/>
            <person name="Alfaro M."/>
            <person name="Sun H."/>
            <person name="Tritt A."/>
            <person name="Yoshinaga Y."/>
            <person name="Zwiers L.-H."/>
            <person name="Turgeon B."/>
            <person name="Goodwin S."/>
            <person name="Spatafora J."/>
            <person name="Crous P."/>
            <person name="Grigoriev I."/>
        </authorList>
    </citation>
    <scope>NUCLEOTIDE SEQUENCE</scope>
    <source>
        <strain evidence="1">CBS 269.34</strain>
    </source>
</reference>
<protein>
    <submittedName>
        <fullName evidence="1">Pet127-domain-containing protein</fullName>
    </submittedName>
</protein>
<dbReference type="AlphaFoldDB" id="A0A6A6QE17"/>
<dbReference type="GO" id="GO:0000964">
    <property type="term" value="P:mitochondrial RNA 5'-end processing"/>
    <property type="evidence" value="ECO:0007669"/>
    <property type="project" value="TreeGrafter"/>
</dbReference>
<accession>A0A6A6QE17</accession>
<dbReference type="InterPro" id="IPR013943">
    <property type="entry name" value="Pet127"/>
</dbReference>
<name>A0A6A6QE17_9PEZI</name>
<gene>
    <name evidence="1" type="ORF">BU16DRAFT_470310</name>
</gene>
<organism evidence="1 2">
    <name type="scientific">Lophium mytilinum</name>
    <dbReference type="NCBI Taxonomy" id="390894"/>
    <lineage>
        <taxon>Eukaryota</taxon>
        <taxon>Fungi</taxon>
        <taxon>Dikarya</taxon>
        <taxon>Ascomycota</taxon>
        <taxon>Pezizomycotina</taxon>
        <taxon>Dothideomycetes</taxon>
        <taxon>Pleosporomycetidae</taxon>
        <taxon>Mytilinidiales</taxon>
        <taxon>Mytilinidiaceae</taxon>
        <taxon>Lophium</taxon>
    </lineage>
</organism>
<dbReference type="Proteomes" id="UP000799750">
    <property type="component" value="Unassembled WGS sequence"/>
</dbReference>
<dbReference type="Pfam" id="PF08634">
    <property type="entry name" value="Pet127"/>
    <property type="match status" value="1"/>
</dbReference>
<dbReference type="OrthoDB" id="10249045at2759"/>
<keyword evidence="2" id="KW-1185">Reference proteome</keyword>
<dbReference type="EMBL" id="MU004197">
    <property type="protein sequence ID" value="KAF2490658.1"/>
    <property type="molecule type" value="Genomic_DNA"/>
</dbReference>
<dbReference type="PANTHER" id="PTHR31014">
    <property type="entry name" value="MITOCHONDRIAL TRANSLATION SYSTEM COMPONENT PET127-RELATED"/>
    <property type="match status" value="1"/>
</dbReference>